<dbReference type="EMBL" id="QXGA01003106">
    <property type="protein sequence ID" value="KAE9087468.1"/>
    <property type="molecule type" value="Genomic_DNA"/>
</dbReference>
<accession>A0A6A3R2P2</accession>
<proteinExistence type="predicted"/>
<organism evidence="2 3">
    <name type="scientific">Phytophthora fragariae</name>
    <dbReference type="NCBI Taxonomy" id="53985"/>
    <lineage>
        <taxon>Eukaryota</taxon>
        <taxon>Sar</taxon>
        <taxon>Stramenopiles</taxon>
        <taxon>Oomycota</taxon>
        <taxon>Peronosporomycetes</taxon>
        <taxon>Peronosporales</taxon>
        <taxon>Peronosporaceae</taxon>
        <taxon>Phytophthora</taxon>
    </lineage>
</organism>
<evidence type="ECO:0000256" key="1">
    <source>
        <dbReference type="SAM" id="MobiDB-lite"/>
    </source>
</evidence>
<name>A0A6A3R2P2_9STRA</name>
<feature type="compositionally biased region" description="Pro residues" evidence="1">
    <location>
        <begin position="36"/>
        <end position="48"/>
    </location>
</feature>
<sequence>MDLDAFVLPLAVAGRCFSALAGIPPAILLSHSVAAPPRPRSSDPPPQQHPSAAQRSEAIF</sequence>
<dbReference type="AlphaFoldDB" id="A0A6A3R2P2"/>
<dbReference type="Proteomes" id="UP000440732">
    <property type="component" value="Unassembled WGS sequence"/>
</dbReference>
<protein>
    <submittedName>
        <fullName evidence="2">Uncharacterized protein</fullName>
    </submittedName>
</protein>
<feature type="region of interest" description="Disordered" evidence="1">
    <location>
        <begin position="34"/>
        <end position="60"/>
    </location>
</feature>
<gene>
    <name evidence="2" type="ORF">PF006_g25801</name>
</gene>
<evidence type="ECO:0000313" key="3">
    <source>
        <dbReference type="Proteomes" id="UP000440732"/>
    </source>
</evidence>
<reference evidence="2 3" key="1">
    <citation type="submission" date="2018-08" db="EMBL/GenBank/DDBJ databases">
        <title>Genomic investigation of the strawberry pathogen Phytophthora fragariae indicates pathogenicity is determined by transcriptional variation in three key races.</title>
        <authorList>
            <person name="Adams T.M."/>
            <person name="Armitage A.D."/>
            <person name="Sobczyk M.K."/>
            <person name="Bates H.J."/>
            <person name="Dunwell J.M."/>
            <person name="Nellist C.F."/>
            <person name="Harrison R.J."/>
        </authorList>
    </citation>
    <scope>NUCLEOTIDE SEQUENCE [LARGE SCALE GENOMIC DNA]</scope>
    <source>
        <strain evidence="2 3">NOV-5</strain>
    </source>
</reference>
<evidence type="ECO:0000313" key="2">
    <source>
        <dbReference type="EMBL" id="KAE9087468.1"/>
    </source>
</evidence>
<feature type="compositionally biased region" description="Low complexity" evidence="1">
    <location>
        <begin position="49"/>
        <end position="60"/>
    </location>
</feature>
<comment type="caution">
    <text evidence="2">The sequence shown here is derived from an EMBL/GenBank/DDBJ whole genome shotgun (WGS) entry which is preliminary data.</text>
</comment>